<reference evidence="2 3" key="1">
    <citation type="journal article" date="2016" name="Biochim. Biophys. Acta">
        <title>Photochemical characterization of actinorhodopsin and its functional existence in the natural host.</title>
        <authorList>
            <person name="Nakamura S."/>
            <person name="Kikukawa T."/>
            <person name="Tamogami J."/>
            <person name="Kamiya M."/>
            <person name="Aizawa T."/>
            <person name="Hahn M.W."/>
            <person name="Ihara K."/>
            <person name="Kamo N."/>
            <person name="Demura M."/>
        </authorList>
    </citation>
    <scope>NUCLEOTIDE SEQUENCE [LARGE SCALE GENOMIC DNA]</scope>
    <source>
        <strain evidence="2 3">MWH-Dar1</strain>
    </source>
</reference>
<dbReference type="EMBL" id="CP015208">
    <property type="protein sequence ID" value="AOY55860.1"/>
    <property type="molecule type" value="Genomic_DNA"/>
</dbReference>
<dbReference type="SUPFAM" id="SSF51261">
    <property type="entry name" value="Duplicated hybrid motif"/>
    <property type="match status" value="1"/>
</dbReference>
<feature type="domain" description="M23ase beta-sheet core" evidence="1">
    <location>
        <begin position="93"/>
        <end position="185"/>
    </location>
</feature>
<dbReference type="InterPro" id="IPR016047">
    <property type="entry name" value="M23ase_b-sheet_dom"/>
</dbReference>
<dbReference type="InterPro" id="IPR011055">
    <property type="entry name" value="Dup_hybrid_motif"/>
</dbReference>
<dbReference type="Gene3D" id="2.70.70.10">
    <property type="entry name" value="Glucose Permease (Domain IIA)"/>
    <property type="match status" value="1"/>
</dbReference>
<dbReference type="InterPro" id="IPR050570">
    <property type="entry name" value="Cell_wall_metabolism_enzyme"/>
</dbReference>
<keyword evidence="3" id="KW-1185">Reference proteome</keyword>
<evidence type="ECO:0000313" key="3">
    <source>
        <dbReference type="Proteomes" id="UP000243784"/>
    </source>
</evidence>
<organism evidence="2 3">
    <name type="scientific">Candidatus Rhodoluna planktonica</name>
    <dbReference type="NCBI Taxonomy" id="535712"/>
    <lineage>
        <taxon>Bacteria</taxon>
        <taxon>Bacillati</taxon>
        <taxon>Actinomycetota</taxon>
        <taxon>Actinomycetes</taxon>
        <taxon>Micrococcales</taxon>
        <taxon>Microbacteriaceae</taxon>
        <taxon>Luna cluster</taxon>
        <taxon>Luna-1 subcluster</taxon>
        <taxon>Rhodoluna</taxon>
    </lineage>
</organism>
<gene>
    <name evidence="2" type="ORF">A4Z71_02400</name>
</gene>
<dbReference type="Pfam" id="PF01551">
    <property type="entry name" value="Peptidase_M23"/>
    <property type="match status" value="1"/>
</dbReference>
<dbReference type="GO" id="GO:0004222">
    <property type="term" value="F:metalloendopeptidase activity"/>
    <property type="evidence" value="ECO:0007669"/>
    <property type="project" value="TreeGrafter"/>
</dbReference>
<name>A0A1D9DYJ2_9MICO</name>
<dbReference type="KEGG" id="rpla:A4Z71_02400"/>
<dbReference type="PANTHER" id="PTHR21666:SF270">
    <property type="entry name" value="MUREIN HYDROLASE ACTIVATOR ENVC"/>
    <property type="match status" value="1"/>
</dbReference>
<dbReference type="Proteomes" id="UP000243784">
    <property type="component" value="Chromosome"/>
</dbReference>
<dbReference type="RefSeq" id="WP_070954372.1">
    <property type="nucleotide sequence ID" value="NZ_CP015208.1"/>
</dbReference>
<evidence type="ECO:0000259" key="1">
    <source>
        <dbReference type="Pfam" id="PF01551"/>
    </source>
</evidence>
<sequence>MKFLTLGAAMLIGIVALPPIQPTFLAKSQVLTEGQPVPQSASQTVLSATEQNRIQPLPYSGKFDAGLDWSWPTAKPGPIVKPFMAPKTEYSQGHRGIDLNTKISAGVFSPEDGYVIYSQVLGSRSLVSIEHPNGFRSEFEPVCSSFKKGDSVKRGELVGVVCTPATNYVWHCELPPCLHFSLRSELGYLSPEIAYGEIQLSRLKSFGSVN</sequence>
<dbReference type="CDD" id="cd12797">
    <property type="entry name" value="M23_peptidase"/>
    <property type="match status" value="1"/>
</dbReference>
<dbReference type="PANTHER" id="PTHR21666">
    <property type="entry name" value="PEPTIDASE-RELATED"/>
    <property type="match status" value="1"/>
</dbReference>
<dbReference type="OrthoDB" id="5245088at2"/>
<evidence type="ECO:0000313" key="2">
    <source>
        <dbReference type="EMBL" id="AOY55860.1"/>
    </source>
</evidence>
<proteinExistence type="predicted"/>
<protein>
    <recommendedName>
        <fullName evidence="1">M23ase beta-sheet core domain-containing protein</fullName>
    </recommendedName>
</protein>
<dbReference type="STRING" id="535712.A4Z71_02400"/>
<dbReference type="AlphaFoldDB" id="A0A1D9DYJ2"/>
<accession>A0A1D9DYJ2</accession>